<dbReference type="SMART" id="SM00256">
    <property type="entry name" value="FBOX"/>
    <property type="match status" value="1"/>
</dbReference>
<dbReference type="PROSITE" id="PS50181">
    <property type="entry name" value="FBOX"/>
    <property type="match status" value="1"/>
</dbReference>
<proteinExistence type="predicted"/>
<sequence>MADLIESGRNFYATKKYKRALVLFTKAMRSCPCARGVKRDRCMCKDFEKVAVQGGSIFREAMYTCHCDVGRIFSKCDNGYHIQALESRAATFEALGKLDHSMKDAEWILELAPRLPDGYLRVGKIAQLKEQDEYAWKMYTAGIEAHRERSVDSSPKLQQLYDAREPLHRRFFRQDPLSLPAELVTHIFSYLDWCEILLCLQVCKQWMRTLTSPVHGRLWRNMVFPSRGYYRTRSSCLGLLKKMLSWAGEGGFRRIVIPLGLDIIQAELTLLLKASPSLQHLVVSSLEDLSLSSKEKMWNQLRHVTIDEYDPSLHPTGEDIPGRFPYTFLQNAASSLEHLTFAGIPLQWYSSEPLMPRLPRLKSLHIGGWWDDQTPFPIFPLSIAFPQIEQLWVGPDVPNVDPGPAALWRDKWNGVWPHLKVLIIDASEAPGSKNVPNLGLQYLICLNRGNSLLHLLFMDMYPDLGDGTRDIFGNNNDTAPSSDVARYSEFRNLRSVRSNSGMCILPDRARTLLSNSIENRQLTSFDIVFPMPNLDISSLSTGDSRARYLKGYDWFCGTPSINTLGCYHLDFRLFPGNDNDLPLPQFLATFPNLRTLKIDTYNYHYSNDEHEFTSVILAIMSVTRLKTIYTRSFRHNSEALGTVRKAAQFKGVQIITIVYHGPEQWPVPLGS</sequence>
<dbReference type="SUPFAM" id="SSF48452">
    <property type="entry name" value="TPR-like"/>
    <property type="match status" value="1"/>
</dbReference>
<dbReference type="Proteomes" id="UP000016801">
    <property type="component" value="Unassembled WGS sequence"/>
</dbReference>
<dbReference type="InterPro" id="IPR036047">
    <property type="entry name" value="F-box-like_dom_sf"/>
</dbReference>
<dbReference type="InterPro" id="IPR011990">
    <property type="entry name" value="TPR-like_helical_dom_sf"/>
</dbReference>
<comment type="caution">
    <text evidence="2">The sequence shown here is derived from an EMBL/GenBank/DDBJ whole genome shotgun (WGS) entry which is preliminary data.</text>
</comment>
<protein>
    <recommendedName>
        <fullName evidence="1">F-box domain-containing protein</fullName>
    </recommendedName>
</protein>
<accession>M1W3Z4</accession>
<reference evidence="2 3" key="1">
    <citation type="journal article" date="2013" name="PLoS Genet.">
        <title>Plant-symbiotic fungi as chemical engineers: Multi-genome analysis of the Clavicipitaceae reveals dynamics of alkaloid loci.</title>
        <authorList>
            <person name="Schardl C.L."/>
            <person name="Young C.A."/>
            <person name="Hesse U."/>
            <person name="Amyotte S.G."/>
            <person name="Andreeva K."/>
            <person name="Calie P.J."/>
            <person name="Fleetwood D.J."/>
            <person name="Haws D.C."/>
            <person name="Moore N."/>
            <person name="Oeser B."/>
            <person name="Panaccione D.G."/>
            <person name="Schweri K.K."/>
            <person name="Voisey C.R."/>
            <person name="Farman M.L."/>
            <person name="Jaromczyk J.W."/>
            <person name="Roe B.A."/>
            <person name="O'Sullivan D.M."/>
            <person name="Scott B."/>
            <person name="Tudzynski P."/>
            <person name="An Z."/>
            <person name="Arnaoudova E.G."/>
            <person name="Bullock C.T."/>
            <person name="Charlton N.D."/>
            <person name="Chen L."/>
            <person name="Cox M."/>
            <person name="Dinkins R.D."/>
            <person name="Florea S."/>
            <person name="Glenn A.E."/>
            <person name="Gordon A."/>
            <person name="Gueldener U."/>
            <person name="Harris D.R."/>
            <person name="Hollin W."/>
            <person name="Jaromczyk J."/>
            <person name="Johnson R.D."/>
            <person name="Khan A.K."/>
            <person name="Leistner E."/>
            <person name="Leuchtmann A."/>
            <person name="Li C."/>
            <person name="Liu J."/>
            <person name="Liu J."/>
            <person name="Liu M."/>
            <person name="Mace W."/>
            <person name="Machado C."/>
            <person name="Nagabhyru P."/>
            <person name="Pan J."/>
            <person name="Schmid J."/>
            <person name="Sugawara K."/>
            <person name="Steiner U."/>
            <person name="Takach J.E."/>
            <person name="Tanaka E."/>
            <person name="Webb J.S."/>
            <person name="Wilson E.V."/>
            <person name="Wiseman J.L."/>
            <person name="Yoshida R."/>
            <person name="Zeng Z."/>
        </authorList>
    </citation>
    <scope>NUCLEOTIDE SEQUENCE [LARGE SCALE GENOMIC DNA]</scope>
    <source>
        <strain evidence="2 3">20.1</strain>
    </source>
</reference>
<dbReference type="Gene3D" id="1.25.40.10">
    <property type="entry name" value="Tetratricopeptide repeat domain"/>
    <property type="match status" value="1"/>
</dbReference>
<dbReference type="EMBL" id="CAGA01000052">
    <property type="protein sequence ID" value="CCE33171.1"/>
    <property type="molecule type" value="Genomic_DNA"/>
</dbReference>
<dbReference type="OrthoDB" id="2254954at2759"/>
<keyword evidence="3" id="KW-1185">Reference proteome</keyword>
<dbReference type="VEuPathDB" id="FungiDB:CPUR_07095"/>
<dbReference type="InterPro" id="IPR001810">
    <property type="entry name" value="F-box_dom"/>
</dbReference>
<evidence type="ECO:0000313" key="2">
    <source>
        <dbReference type="EMBL" id="CCE33171.1"/>
    </source>
</evidence>
<dbReference type="InterPro" id="IPR032675">
    <property type="entry name" value="LRR_dom_sf"/>
</dbReference>
<dbReference type="SUPFAM" id="SSF81383">
    <property type="entry name" value="F-box domain"/>
    <property type="match status" value="1"/>
</dbReference>
<organism evidence="2 3">
    <name type="scientific">Claviceps purpurea (strain 20.1)</name>
    <name type="common">Ergot fungus</name>
    <name type="synonym">Sphacelia segetum</name>
    <dbReference type="NCBI Taxonomy" id="1111077"/>
    <lineage>
        <taxon>Eukaryota</taxon>
        <taxon>Fungi</taxon>
        <taxon>Dikarya</taxon>
        <taxon>Ascomycota</taxon>
        <taxon>Pezizomycotina</taxon>
        <taxon>Sordariomycetes</taxon>
        <taxon>Hypocreomycetidae</taxon>
        <taxon>Hypocreales</taxon>
        <taxon>Clavicipitaceae</taxon>
        <taxon>Claviceps</taxon>
    </lineage>
</organism>
<feature type="domain" description="F-box" evidence="1">
    <location>
        <begin position="173"/>
        <end position="222"/>
    </location>
</feature>
<dbReference type="AlphaFoldDB" id="M1W3Z4"/>
<gene>
    <name evidence="2" type="ORF">CPUR_07095</name>
</gene>
<dbReference type="Gene3D" id="1.20.1280.50">
    <property type="match status" value="1"/>
</dbReference>
<name>M1W3Z4_CLAP2</name>
<dbReference type="STRING" id="1111077.M1W3Z4"/>
<dbReference type="HOGENOM" id="CLU_010622_0_0_1"/>
<dbReference type="Pfam" id="PF12937">
    <property type="entry name" value="F-box-like"/>
    <property type="match status" value="1"/>
</dbReference>
<evidence type="ECO:0000259" key="1">
    <source>
        <dbReference type="PROSITE" id="PS50181"/>
    </source>
</evidence>
<evidence type="ECO:0000313" key="3">
    <source>
        <dbReference type="Proteomes" id="UP000016801"/>
    </source>
</evidence>
<dbReference type="Gene3D" id="3.80.10.10">
    <property type="entry name" value="Ribonuclease Inhibitor"/>
    <property type="match status" value="1"/>
</dbReference>
<dbReference type="eggNOG" id="ENOG502S69X">
    <property type="taxonomic scope" value="Eukaryota"/>
</dbReference>